<reference evidence="9 11" key="1">
    <citation type="journal article" date="2016" name="Sci. Rep.">
        <title>Whole genome sequencing identifies a novel species of the genus Capnocytophaga isolated from dog and cat bite wounds in humans.</title>
        <authorList>
            <person name="Zangenah S."/>
            <person name="Abbasi N."/>
            <person name="Andersson A.F."/>
            <person name="Bergman P."/>
        </authorList>
    </citation>
    <scope>NUCLEOTIDE SEQUENCE [LARGE SCALE GENOMIC DNA]</scope>
    <source>
        <strain evidence="9 11">W5</strain>
    </source>
</reference>
<keyword evidence="11" id="KW-1185">Reference proteome</keyword>
<keyword evidence="5" id="KW-0378">Hydrolase</keyword>
<evidence type="ECO:0000313" key="11">
    <source>
        <dbReference type="Proteomes" id="UP001622370"/>
    </source>
</evidence>
<dbReference type="EMBL" id="CP022387">
    <property type="protein sequence ID" value="ATA88914.1"/>
    <property type="molecule type" value="Genomic_DNA"/>
</dbReference>
<reference evidence="8" key="2">
    <citation type="journal article" date="2017" name="Genome Announc.">
        <title>Twelve Complete Reference Genomes of Clinical Isolates in the Capnocytophaga Genus.</title>
        <authorList>
            <person name="Villarma A."/>
            <person name="Gulvik C.A."/>
            <person name="Rowe L.A."/>
            <person name="Sheth M."/>
            <person name="Juieng P."/>
            <person name="Nicholson A.C."/>
            <person name="Loparev V.N."/>
            <person name="McQuiston J.R."/>
        </authorList>
    </citation>
    <scope>NUCLEOTIDE SEQUENCE</scope>
    <source>
        <strain evidence="8">H2177</strain>
    </source>
</reference>
<evidence type="ECO:0000313" key="8">
    <source>
        <dbReference type="EMBL" id="ATA88914.1"/>
    </source>
</evidence>
<reference evidence="10" key="3">
    <citation type="submission" date="2017-06" db="EMBL/GenBank/DDBJ databases">
        <title>Capnocytophaga spp. assemblies.</title>
        <authorList>
            <person name="Gulvik C.A."/>
        </authorList>
    </citation>
    <scope>NUCLEOTIDE SEQUENCE [LARGE SCALE GENOMIC DNA]</scope>
    <source>
        <strain evidence="10">H2177</strain>
    </source>
</reference>
<comment type="similarity">
    <text evidence="1">Belongs to the HicA mRNA interferase family.</text>
</comment>
<dbReference type="GeneID" id="69580054"/>
<gene>
    <name evidence="9" type="ORF">ACI76L_04370</name>
    <name evidence="8" type="ORF">CGC58_03765</name>
</gene>
<protein>
    <submittedName>
        <fullName evidence="8">Addiction module toxin, HicA family</fullName>
    </submittedName>
    <submittedName>
        <fullName evidence="9">Type II toxin-antitoxin system HicA family toxin</fullName>
    </submittedName>
</protein>
<keyword evidence="7" id="KW-0346">Stress response</keyword>
<evidence type="ECO:0000256" key="1">
    <source>
        <dbReference type="ARBA" id="ARBA00006620"/>
    </source>
</evidence>
<dbReference type="Gene3D" id="3.30.920.30">
    <property type="entry name" value="Hypothetical protein"/>
    <property type="match status" value="1"/>
</dbReference>
<proteinExistence type="inferred from homology"/>
<dbReference type="GO" id="GO:0003729">
    <property type="term" value="F:mRNA binding"/>
    <property type="evidence" value="ECO:0007669"/>
    <property type="project" value="InterPro"/>
</dbReference>
<evidence type="ECO:0000256" key="4">
    <source>
        <dbReference type="ARBA" id="ARBA00022759"/>
    </source>
</evidence>
<dbReference type="AlphaFoldDB" id="A0A250FV26"/>
<accession>A0A250FV26</accession>
<dbReference type="SUPFAM" id="SSF54786">
    <property type="entry name" value="YcfA/nrd intein domain"/>
    <property type="match status" value="1"/>
</dbReference>
<dbReference type="InterPro" id="IPR038570">
    <property type="entry name" value="HicA_sf"/>
</dbReference>
<dbReference type="Proteomes" id="UP001622370">
    <property type="component" value="Unassembled WGS sequence"/>
</dbReference>
<evidence type="ECO:0000256" key="5">
    <source>
        <dbReference type="ARBA" id="ARBA00022801"/>
    </source>
</evidence>
<evidence type="ECO:0000256" key="2">
    <source>
        <dbReference type="ARBA" id="ARBA00022649"/>
    </source>
</evidence>
<evidence type="ECO:0000256" key="6">
    <source>
        <dbReference type="ARBA" id="ARBA00022884"/>
    </source>
</evidence>
<dbReference type="GO" id="GO:0004519">
    <property type="term" value="F:endonuclease activity"/>
    <property type="evidence" value="ECO:0007669"/>
    <property type="project" value="UniProtKB-KW"/>
</dbReference>
<evidence type="ECO:0000256" key="7">
    <source>
        <dbReference type="ARBA" id="ARBA00023016"/>
    </source>
</evidence>
<dbReference type="InterPro" id="IPR012933">
    <property type="entry name" value="HicA_mRNA_interferase"/>
</dbReference>
<keyword evidence="2" id="KW-1277">Toxin-antitoxin system</keyword>
<organism evidence="8 10">
    <name type="scientific">Capnocytophaga stomatis</name>
    <dbReference type="NCBI Taxonomy" id="1848904"/>
    <lineage>
        <taxon>Bacteria</taxon>
        <taxon>Pseudomonadati</taxon>
        <taxon>Bacteroidota</taxon>
        <taxon>Flavobacteriia</taxon>
        <taxon>Flavobacteriales</taxon>
        <taxon>Flavobacteriaceae</taxon>
        <taxon>Capnocytophaga</taxon>
    </lineage>
</organism>
<dbReference type="EMBL" id="JBJGWJ010000002">
    <property type="protein sequence ID" value="MFK8293010.1"/>
    <property type="molecule type" value="Genomic_DNA"/>
</dbReference>
<evidence type="ECO:0000313" key="10">
    <source>
        <dbReference type="Proteomes" id="UP000217348"/>
    </source>
</evidence>
<evidence type="ECO:0000313" key="9">
    <source>
        <dbReference type="EMBL" id="MFK8293010.1"/>
    </source>
</evidence>
<sequence>MKVSEMLRLLKEDGWFLHREGKKHSLYKHETKTGTVILPRHPATELKKGTEQSILKQAGLK</sequence>
<keyword evidence="3" id="KW-0540">Nuclease</keyword>
<dbReference type="KEGG" id="csto:CGC58_03765"/>
<evidence type="ECO:0000256" key="3">
    <source>
        <dbReference type="ARBA" id="ARBA00022722"/>
    </source>
</evidence>
<keyword evidence="6" id="KW-0694">RNA-binding</keyword>
<dbReference type="Pfam" id="PF07927">
    <property type="entry name" value="HicA_toxin"/>
    <property type="match status" value="1"/>
</dbReference>
<name>A0A250FV26_9FLAO</name>
<dbReference type="Proteomes" id="UP000217348">
    <property type="component" value="Chromosome"/>
</dbReference>
<reference evidence="9" key="4">
    <citation type="submission" date="2024-10" db="EMBL/GenBank/DDBJ databases">
        <authorList>
            <person name="Bergman P."/>
            <person name="Andersson A.F."/>
            <person name="Zangenah S."/>
            <person name="Abbasi N."/>
        </authorList>
    </citation>
    <scope>NUCLEOTIDE SEQUENCE</scope>
    <source>
        <strain evidence="9">W5</strain>
    </source>
</reference>
<dbReference type="RefSeq" id="WP_042001797.1">
    <property type="nucleotide sequence ID" value="NZ_BOPJ01000010.1"/>
</dbReference>
<keyword evidence="4" id="KW-0255">Endonuclease</keyword>
<dbReference type="OrthoDB" id="9798547at2"/>
<dbReference type="GO" id="GO:0016787">
    <property type="term" value="F:hydrolase activity"/>
    <property type="evidence" value="ECO:0007669"/>
    <property type="project" value="UniProtKB-KW"/>
</dbReference>